<protein>
    <submittedName>
        <fullName evidence="1">Uncharacterized protein</fullName>
    </submittedName>
</protein>
<gene>
    <name evidence="1" type="ORF">SAMN05443377_13818</name>
</gene>
<accession>A0A1H9U3X7</accession>
<proteinExistence type="predicted"/>
<keyword evidence="2" id="KW-1185">Reference proteome</keyword>
<evidence type="ECO:0000313" key="2">
    <source>
        <dbReference type="Proteomes" id="UP000198815"/>
    </source>
</evidence>
<reference evidence="1 2" key="1">
    <citation type="submission" date="2016-10" db="EMBL/GenBank/DDBJ databases">
        <authorList>
            <person name="de Groot N.N."/>
        </authorList>
    </citation>
    <scope>NUCLEOTIDE SEQUENCE [LARGE SCALE GENOMIC DNA]</scope>
    <source>
        <strain evidence="1 2">DSM 16859</strain>
    </source>
</reference>
<sequence>MVDTAVIKTVADFTRDPAFDGLDYHALNAMLNLALHR</sequence>
<dbReference type="AlphaFoldDB" id="A0A1H9U3X7"/>
<evidence type="ECO:0000313" key="1">
    <source>
        <dbReference type="EMBL" id="SES04205.1"/>
    </source>
</evidence>
<dbReference type="EMBL" id="FOGZ01000038">
    <property type="protein sequence ID" value="SES04205.1"/>
    <property type="molecule type" value="Genomic_DNA"/>
</dbReference>
<dbReference type="Proteomes" id="UP000198815">
    <property type="component" value="Unassembled WGS sequence"/>
</dbReference>
<name>A0A1H9U3X7_9ACTN</name>
<organism evidence="1 2">
    <name type="scientific">Propionibacterium cyclohexanicum</name>
    <dbReference type="NCBI Taxonomy" id="64702"/>
    <lineage>
        <taxon>Bacteria</taxon>
        <taxon>Bacillati</taxon>
        <taxon>Actinomycetota</taxon>
        <taxon>Actinomycetes</taxon>
        <taxon>Propionibacteriales</taxon>
        <taxon>Propionibacteriaceae</taxon>
        <taxon>Propionibacterium</taxon>
    </lineage>
</organism>